<dbReference type="GO" id="GO:0012505">
    <property type="term" value="C:endomembrane system"/>
    <property type="evidence" value="ECO:0007669"/>
    <property type="project" value="UniProtKB-SubCell"/>
</dbReference>
<gene>
    <name evidence="6" type="ORF">MM817_03209</name>
</gene>
<feature type="transmembrane region" description="Helical" evidence="5">
    <location>
        <begin position="51"/>
        <end position="69"/>
    </location>
</feature>
<evidence type="ECO:0000313" key="6">
    <source>
        <dbReference type="EMBL" id="MCI0184912.1"/>
    </source>
</evidence>
<reference evidence="6" key="1">
    <citation type="submission" date="2022-03" db="EMBL/GenBank/DDBJ databases">
        <title>Draft Genome Sequence of Firmicute Strain S0AB, a Heterotrophic Iron/Sulfur-Oxidizing Extreme Acidophile.</title>
        <authorList>
            <person name="Vergara E."/>
            <person name="Pakostova E."/>
            <person name="Johnson D.B."/>
            <person name="Holmes D.S."/>
        </authorList>
    </citation>
    <scope>NUCLEOTIDE SEQUENCE</scope>
    <source>
        <strain evidence="6">S0AB</strain>
    </source>
</reference>
<organism evidence="6 7">
    <name type="scientific">Sulfoacidibacillus ferrooxidans</name>
    <dbReference type="NCBI Taxonomy" id="2005001"/>
    <lineage>
        <taxon>Bacteria</taxon>
        <taxon>Bacillati</taxon>
        <taxon>Bacillota</taxon>
        <taxon>Bacilli</taxon>
        <taxon>Bacillales</taxon>
        <taxon>Alicyclobacillaceae</taxon>
        <taxon>Sulfoacidibacillus</taxon>
    </lineage>
</organism>
<proteinExistence type="predicted"/>
<dbReference type="Proteomes" id="UP001139263">
    <property type="component" value="Unassembled WGS sequence"/>
</dbReference>
<dbReference type="GO" id="GO:0016740">
    <property type="term" value="F:transferase activity"/>
    <property type="evidence" value="ECO:0007669"/>
    <property type="project" value="UniProtKB-ARBA"/>
</dbReference>
<feature type="transmembrane region" description="Helical" evidence="5">
    <location>
        <begin position="134"/>
        <end position="167"/>
    </location>
</feature>
<keyword evidence="4 5" id="KW-0472">Membrane</keyword>
<keyword evidence="2 5" id="KW-0812">Transmembrane</keyword>
<protein>
    <recommendedName>
        <fullName evidence="8">Isoprenylcysteine carboxylmethyltransferase family protein</fullName>
    </recommendedName>
</protein>
<evidence type="ECO:0000256" key="4">
    <source>
        <dbReference type="ARBA" id="ARBA00023136"/>
    </source>
</evidence>
<comment type="subcellular location">
    <subcellularLocation>
        <location evidence="1">Endomembrane system</location>
        <topology evidence="1">Multi-pass membrane protein</topology>
    </subcellularLocation>
</comment>
<keyword evidence="7" id="KW-1185">Reference proteome</keyword>
<accession>A0A9X1VF73</accession>
<dbReference type="AlphaFoldDB" id="A0A9X1VF73"/>
<comment type="caution">
    <text evidence="6">The sequence shown here is derived from an EMBL/GenBank/DDBJ whole genome shotgun (WGS) entry which is preliminary data.</text>
</comment>
<evidence type="ECO:0000256" key="2">
    <source>
        <dbReference type="ARBA" id="ARBA00022692"/>
    </source>
</evidence>
<keyword evidence="3 5" id="KW-1133">Transmembrane helix</keyword>
<dbReference type="InterPro" id="IPR007318">
    <property type="entry name" value="Phopholipid_MeTrfase"/>
</dbReference>
<feature type="transmembrane region" description="Helical" evidence="5">
    <location>
        <begin position="12"/>
        <end position="31"/>
    </location>
</feature>
<feature type="transmembrane region" description="Helical" evidence="5">
    <location>
        <begin position="81"/>
        <end position="100"/>
    </location>
</feature>
<evidence type="ECO:0000256" key="3">
    <source>
        <dbReference type="ARBA" id="ARBA00022989"/>
    </source>
</evidence>
<evidence type="ECO:0000313" key="7">
    <source>
        <dbReference type="Proteomes" id="UP001139263"/>
    </source>
</evidence>
<sequence length="208" mass="23977">MAVVCQTGQGAGMLWFTFFVWWTIVFVVLIGSSLLGQIRGQSSQMHNRRTSFIWIPYGLVLWILVDVIPHRVWIPITFSRIWLAALGDSIVLIGMAWVLWARWTLGRNFTQAPVITETHRLITTGPYRVTRHPIYTGILAMLFGSMLFYGFGATVVILLATWGVFVVKLRAEERLLIERYVDKYIAYQQNTPQLIPIVRHLTINEKNR</sequence>
<dbReference type="EMBL" id="JALBUF010000036">
    <property type="protein sequence ID" value="MCI0184912.1"/>
    <property type="molecule type" value="Genomic_DNA"/>
</dbReference>
<evidence type="ECO:0000256" key="1">
    <source>
        <dbReference type="ARBA" id="ARBA00004127"/>
    </source>
</evidence>
<dbReference type="Pfam" id="PF04191">
    <property type="entry name" value="PEMT"/>
    <property type="match status" value="1"/>
</dbReference>
<evidence type="ECO:0000256" key="5">
    <source>
        <dbReference type="SAM" id="Phobius"/>
    </source>
</evidence>
<dbReference type="Gene3D" id="1.20.120.1630">
    <property type="match status" value="1"/>
</dbReference>
<dbReference type="PANTHER" id="PTHR12714:SF9">
    <property type="entry name" value="PROTEIN-S-ISOPRENYLCYSTEINE O-METHYLTRANSFERASE"/>
    <property type="match status" value="1"/>
</dbReference>
<evidence type="ECO:0008006" key="8">
    <source>
        <dbReference type="Google" id="ProtNLM"/>
    </source>
</evidence>
<dbReference type="PANTHER" id="PTHR12714">
    <property type="entry name" value="PROTEIN-S ISOPRENYLCYSTEINE O-METHYLTRANSFERASE"/>
    <property type="match status" value="1"/>
</dbReference>
<name>A0A9X1VF73_9BACL</name>